<evidence type="ECO:0000256" key="1">
    <source>
        <dbReference type="SAM" id="SignalP"/>
    </source>
</evidence>
<accession>A0A0J7Z4Z4</accession>
<name>A0A0J7Z4Z4_STRVR</name>
<reference evidence="2 3" key="1">
    <citation type="submission" date="2015-06" db="EMBL/GenBank/DDBJ databases">
        <authorList>
            <person name="Ju K.-S."/>
            <person name="Doroghazi J.R."/>
            <person name="Metcalf W.W."/>
        </authorList>
    </citation>
    <scope>NUCLEOTIDE SEQUENCE [LARGE SCALE GENOMIC DNA]</scope>
    <source>
        <strain evidence="2 3">NRRL 3414</strain>
    </source>
</reference>
<evidence type="ECO:0008006" key="4">
    <source>
        <dbReference type="Google" id="ProtNLM"/>
    </source>
</evidence>
<evidence type="ECO:0000313" key="3">
    <source>
        <dbReference type="Proteomes" id="UP000037432"/>
    </source>
</evidence>
<comment type="caution">
    <text evidence="2">The sequence shown here is derived from an EMBL/GenBank/DDBJ whole genome shotgun (WGS) entry which is preliminary data.</text>
</comment>
<dbReference type="AlphaFoldDB" id="A0A0J7Z4Z4"/>
<dbReference type="PATRIC" id="fig|1938.3.peg.6125"/>
<organism evidence="2 3">
    <name type="scientific">Streptomyces viridochromogenes</name>
    <dbReference type="NCBI Taxonomy" id="1938"/>
    <lineage>
        <taxon>Bacteria</taxon>
        <taxon>Bacillati</taxon>
        <taxon>Actinomycetota</taxon>
        <taxon>Actinomycetes</taxon>
        <taxon>Kitasatosporales</taxon>
        <taxon>Streptomycetaceae</taxon>
        <taxon>Streptomyces</taxon>
    </lineage>
</organism>
<feature type="signal peptide" evidence="1">
    <location>
        <begin position="1"/>
        <end position="27"/>
    </location>
</feature>
<gene>
    <name evidence="2" type="ORF">ACM01_31115</name>
</gene>
<keyword evidence="1" id="KW-0732">Signal</keyword>
<feature type="chain" id="PRO_5009778409" description="Secreted protein" evidence="1">
    <location>
        <begin position="28"/>
        <end position="122"/>
    </location>
</feature>
<proteinExistence type="predicted"/>
<dbReference type="EMBL" id="LFNT01000047">
    <property type="protein sequence ID" value="KMS70577.1"/>
    <property type="molecule type" value="Genomic_DNA"/>
</dbReference>
<sequence>MKRVISSTLSAALLSGALIMGSGTASAATESQPVAKAPTAHIMVDPIEEQRSLCTVYHSKTACASLLHNNKMTKIVKNCLVKAAIGGAAALVVGKFISKDAAEDIAGKVVVAGAAACLSSFA</sequence>
<evidence type="ECO:0000313" key="2">
    <source>
        <dbReference type="EMBL" id="KMS70577.1"/>
    </source>
</evidence>
<protein>
    <recommendedName>
        <fullName evidence="4">Secreted protein</fullName>
    </recommendedName>
</protein>
<dbReference type="Proteomes" id="UP000037432">
    <property type="component" value="Unassembled WGS sequence"/>
</dbReference>